<dbReference type="Pfam" id="PF07715">
    <property type="entry name" value="Plug"/>
    <property type="match status" value="1"/>
</dbReference>
<dbReference type="PROSITE" id="PS52016">
    <property type="entry name" value="TONB_DEPENDENT_REC_3"/>
    <property type="match status" value="1"/>
</dbReference>
<feature type="compositionally biased region" description="Low complexity" evidence="10">
    <location>
        <begin position="117"/>
        <end position="128"/>
    </location>
</feature>
<dbReference type="Proteomes" id="UP000253998">
    <property type="component" value="Unassembled WGS sequence"/>
</dbReference>
<name>A0A8B2U5X7_9PAST</name>
<evidence type="ECO:0000256" key="9">
    <source>
        <dbReference type="RuleBase" id="RU003357"/>
    </source>
</evidence>
<sequence length="802" mass="89225">MKKFPRLSIISLAVISTFAQAKSTQKLDEIQVTAEEQVKQSLGVSVVTAKDLERNPIENDASEIIAKQPGVTLSTNAPGGARGNKRQVDIRAMGPENTLILVDGKPVKSRNSERYGRNGTRNTRGDTNWVPADAIESIEVLRGPAAARYGSGAMGGVVNIKTKSPTSEYHGSVNLFTEQPEDGKEGYTNRLGFNVSGPLIKDVLGFRLYGNIAKTQADALDINSGEDAFINNNAGTQDNTRYAGREGVRNRDVAGQLVWNITPDQKLTFDAAYSRQGNIYNGDTQNSSVLVNQAMKTSRDLALQHAETSTIYRQSYGLTHEGKWGALDNRTYFTFDQTRNYHYPEGLLGSTEGAYNGLNKSVGLLRNYRFSNELYIPFALGNTSHMVTVGAEASRSELDDAASMTQTMQVYAIVPWLKDKGRSGKVAQNEWAAFLEDNIMLPNNKTIVTPGIRFDSSTNSKSNWSPSFNFSHQVSENWKIKGGVARSYKAPNLYQSSPNYLLINASNGCPIDSANNWNNPNALNSTGSVVKTDAKGRQYTVLQNSHPKGFDWGRACYFLGNENIKPETSWNKEIGFEYENEGKLFSLAYFHNDYRNKIVSNGEFLTTIDAPAGGYDREIRASNTPDGRAIYRNYTATNVYRWGNTPRAIIEGVEGNITLPFLDDAILFSTNLTYMLKNKNKETGNPISLVPKYTVNSNLNWKINDHWDVNTSYTRYGKQKTVENAENFMHVIYSTGESLVTQYQLGSYGIWGANVGYKFNNSLSLRVGVNNILDKRIYRNAGTARTYNERGRSYFANLKYNF</sequence>
<evidence type="ECO:0000259" key="12">
    <source>
        <dbReference type="Pfam" id="PF00593"/>
    </source>
</evidence>
<keyword evidence="3 8" id="KW-1134">Transmembrane beta strand</keyword>
<evidence type="ECO:0000259" key="13">
    <source>
        <dbReference type="Pfam" id="PF07715"/>
    </source>
</evidence>
<dbReference type="InterPro" id="IPR037066">
    <property type="entry name" value="Plug_dom_sf"/>
</dbReference>
<evidence type="ECO:0000256" key="4">
    <source>
        <dbReference type="ARBA" id="ARBA00022692"/>
    </source>
</evidence>
<keyword evidence="11" id="KW-0732">Signal</keyword>
<evidence type="ECO:0000256" key="2">
    <source>
        <dbReference type="ARBA" id="ARBA00022448"/>
    </source>
</evidence>
<keyword evidence="14" id="KW-0675">Receptor</keyword>
<proteinExistence type="inferred from homology"/>
<dbReference type="CDD" id="cd01347">
    <property type="entry name" value="ligand_gated_channel"/>
    <property type="match status" value="1"/>
</dbReference>
<dbReference type="NCBIfam" id="NF010048">
    <property type="entry name" value="PRK13524.1"/>
    <property type="match status" value="1"/>
</dbReference>
<evidence type="ECO:0000256" key="6">
    <source>
        <dbReference type="ARBA" id="ARBA00023136"/>
    </source>
</evidence>
<keyword evidence="6 8" id="KW-0472">Membrane</keyword>
<dbReference type="InterPro" id="IPR000531">
    <property type="entry name" value="Beta-barrel_TonB"/>
</dbReference>
<evidence type="ECO:0000256" key="10">
    <source>
        <dbReference type="SAM" id="MobiDB-lite"/>
    </source>
</evidence>
<feature type="signal peptide" evidence="11">
    <location>
        <begin position="1"/>
        <end position="21"/>
    </location>
</feature>
<gene>
    <name evidence="14" type="ORF">DPV83_01235</name>
</gene>
<keyword evidence="4 8" id="KW-0812">Transmembrane</keyword>
<dbReference type="Pfam" id="PF00593">
    <property type="entry name" value="TonB_dep_Rec_b-barrel"/>
    <property type="match status" value="1"/>
</dbReference>
<organism evidence="14 15">
    <name type="scientific">Aggregatibacter segnis</name>
    <dbReference type="NCBI Taxonomy" id="739"/>
    <lineage>
        <taxon>Bacteria</taxon>
        <taxon>Pseudomonadati</taxon>
        <taxon>Pseudomonadota</taxon>
        <taxon>Gammaproteobacteria</taxon>
        <taxon>Pasteurellales</taxon>
        <taxon>Pasteurellaceae</taxon>
        <taxon>Aggregatibacter</taxon>
    </lineage>
</organism>
<evidence type="ECO:0000313" key="14">
    <source>
        <dbReference type="EMBL" id="RDE72271.1"/>
    </source>
</evidence>
<feature type="region of interest" description="Disordered" evidence="10">
    <location>
        <begin position="107"/>
        <end position="128"/>
    </location>
</feature>
<dbReference type="SUPFAM" id="SSF56935">
    <property type="entry name" value="Porins"/>
    <property type="match status" value="1"/>
</dbReference>
<dbReference type="InterPro" id="IPR058134">
    <property type="entry name" value="PirA/FepA/PfeA"/>
</dbReference>
<dbReference type="PANTHER" id="PTHR30069">
    <property type="entry name" value="TONB-DEPENDENT OUTER MEMBRANE RECEPTOR"/>
    <property type="match status" value="1"/>
</dbReference>
<keyword evidence="5 9" id="KW-0798">TonB box</keyword>
<dbReference type="GO" id="GO:0015344">
    <property type="term" value="F:siderophore uptake transmembrane transporter activity"/>
    <property type="evidence" value="ECO:0007669"/>
    <property type="project" value="TreeGrafter"/>
</dbReference>
<evidence type="ECO:0000256" key="8">
    <source>
        <dbReference type="PROSITE-ProRule" id="PRU01360"/>
    </source>
</evidence>
<evidence type="ECO:0000313" key="15">
    <source>
        <dbReference type="Proteomes" id="UP000253998"/>
    </source>
</evidence>
<dbReference type="InterPro" id="IPR039426">
    <property type="entry name" value="TonB-dep_rcpt-like"/>
</dbReference>
<dbReference type="NCBIfam" id="NF010051">
    <property type="entry name" value="PRK13528.1"/>
    <property type="match status" value="1"/>
</dbReference>
<keyword evidence="7 8" id="KW-0998">Cell outer membrane</keyword>
<dbReference type="AlphaFoldDB" id="A0A8B2U5X7"/>
<feature type="domain" description="TonB-dependent receptor plug" evidence="13">
    <location>
        <begin position="42"/>
        <end position="157"/>
    </location>
</feature>
<evidence type="ECO:0000256" key="11">
    <source>
        <dbReference type="SAM" id="SignalP"/>
    </source>
</evidence>
<comment type="caution">
    <text evidence="14">The sequence shown here is derived from an EMBL/GenBank/DDBJ whole genome shotgun (WGS) entry which is preliminary data.</text>
</comment>
<accession>A0A8B2U5X7</accession>
<keyword evidence="2 8" id="KW-0813">Transport</keyword>
<evidence type="ECO:0000256" key="1">
    <source>
        <dbReference type="ARBA" id="ARBA00004571"/>
    </source>
</evidence>
<feature type="chain" id="PRO_5032774213" evidence="11">
    <location>
        <begin position="22"/>
        <end position="802"/>
    </location>
</feature>
<dbReference type="Gene3D" id="2.40.170.20">
    <property type="entry name" value="TonB-dependent receptor, beta-barrel domain"/>
    <property type="match status" value="1"/>
</dbReference>
<reference evidence="14 15" key="1">
    <citation type="submission" date="2018-05" db="EMBL/GenBank/DDBJ databases">
        <title>Draft Genome Sequences for a Diverse set of 7 Haemophilus Species.</title>
        <authorList>
            <person name="Nichols M."/>
            <person name="Topaz N."/>
            <person name="Wang X."/>
            <person name="Wang X."/>
            <person name="Boxrud D."/>
        </authorList>
    </citation>
    <scope>NUCLEOTIDE SEQUENCE [LARGE SCALE GENOMIC DNA]</scope>
    <source>
        <strain evidence="14 15">C2001002503</strain>
    </source>
</reference>
<dbReference type="EMBL" id="QEPM01000001">
    <property type="protein sequence ID" value="RDE72271.1"/>
    <property type="molecule type" value="Genomic_DNA"/>
</dbReference>
<comment type="similarity">
    <text evidence="8 9">Belongs to the TonB-dependent receptor family.</text>
</comment>
<comment type="subcellular location">
    <subcellularLocation>
        <location evidence="1 8">Cell outer membrane</location>
        <topology evidence="1 8">Multi-pass membrane protein</topology>
    </subcellularLocation>
</comment>
<dbReference type="GO" id="GO:0009279">
    <property type="term" value="C:cell outer membrane"/>
    <property type="evidence" value="ECO:0007669"/>
    <property type="project" value="UniProtKB-SubCell"/>
</dbReference>
<dbReference type="Gene3D" id="2.170.130.10">
    <property type="entry name" value="TonB-dependent receptor, plug domain"/>
    <property type="match status" value="1"/>
</dbReference>
<dbReference type="RefSeq" id="WP_111294436.1">
    <property type="nucleotide sequence ID" value="NZ_QEPM01000001.1"/>
</dbReference>
<evidence type="ECO:0000256" key="3">
    <source>
        <dbReference type="ARBA" id="ARBA00022452"/>
    </source>
</evidence>
<evidence type="ECO:0000256" key="5">
    <source>
        <dbReference type="ARBA" id="ARBA00023077"/>
    </source>
</evidence>
<dbReference type="InterPro" id="IPR012910">
    <property type="entry name" value="Plug_dom"/>
</dbReference>
<dbReference type="GO" id="GO:0044718">
    <property type="term" value="P:siderophore transmembrane transport"/>
    <property type="evidence" value="ECO:0007669"/>
    <property type="project" value="TreeGrafter"/>
</dbReference>
<dbReference type="PANTHER" id="PTHR30069:SF8">
    <property type="entry name" value="TONB-DEPENDENT SIDEROPHORE RECEPTOR PROTEIN"/>
    <property type="match status" value="1"/>
</dbReference>
<dbReference type="InterPro" id="IPR036942">
    <property type="entry name" value="Beta-barrel_TonB_sf"/>
</dbReference>
<evidence type="ECO:0000256" key="7">
    <source>
        <dbReference type="ARBA" id="ARBA00023237"/>
    </source>
</evidence>
<feature type="domain" description="TonB-dependent receptor-like beta-barrel" evidence="12">
    <location>
        <begin position="261"/>
        <end position="772"/>
    </location>
</feature>
<protein>
    <submittedName>
        <fullName evidence="14">TonB-dependent receptor</fullName>
    </submittedName>
</protein>